<reference evidence="2" key="1">
    <citation type="submission" date="2018-05" db="EMBL/GenBank/DDBJ databases">
        <authorList>
            <person name="Lanie J.A."/>
            <person name="Ng W.-L."/>
            <person name="Kazmierczak K.M."/>
            <person name="Andrzejewski T.M."/>
            <person name="Davidsen T.M."/>
            <person name="Wayne K.J."/>
            <person name="Tettelin H."/>
            <person name="Glass J.I."/>
            <person name="Rusch D."/>
            <person name="Podicherti R."/>
            <person name="Tsui H.-C.T."/>
            <person name="Winkler M.E."/>
        </authorList>
    </citation>
    <scope>NUCLEOTIDE SEQUENCE</scope>
</reference>
<dbReference type="Pfam" id="PF01425">
    <property type="entry name" value="Amidase"/>
    <property type="match status" value="1"/>
</dbReference>
<evidence type="ECO:0000313" key="2">
    <source>
        <dbReference type="EMBL" id="SVB59717.1"/>
    </source>
</evidence>
<dbReference type="PANTHER" id="PTHR11895:SF176">
    <property type="entry name" value="AMIDASE AMID-RELATED"/>
    <property type="match status" value="1"/>
</dbReference>
<name>A0A382FC76_9ZZZZ</name>
<feature type="non-terminal residue" evidence="2">
    <location>
        <position position="456"/>
    </location>
</feature>
<dbReference type="SUPFAM" id="SSF75304">
    <property type="entry name" value="Amidase signature (AS) enzymes"/>
    <property type="match status" value="1"/>
</dbReference>
<gene>
    <name evidence="2" type="ORF">METZ01_LOCUS212571</name>
</gene>
<dbReference type="PANTHER" id="PTHR11895">
    <property type="entry name" value="TRANSAMIDASE"/>
    <property type="match status" value="1"/>
</dbReference>
<proteinExistence type="predicted"/>
<sequence length="456" mass="47921">MKASWHGLSATEVGKKIARGEIGPVELANHFLTRIKTYDASSKIYVRTTAERALAEAEASEARVKKGTLRSPLDGVPISWKDLYDTSGIATEGGTPLLVDRVPEQDAVVLARAARAGLVCLGKTNTVQFALGGIGTNPHTGTPPNAVMKDVPRVPGGSSCGAAVSVATGMAAAAIGSDTGGSVRVPAAWNGLVGFKTSINALSTRGVLPLSPSFDTVGPLTRCVADAAALFAIMGARPAVDLVGTRASRLNLLVAESVVWDHVEAPVEKATRAAIAQLQEAGAKVNYSPIPEFEEITAAVKYHGGVVLAEAYACWKSLIDTQSESIDPNVLSRFHQGRDMSACDVEAVRTAIREITPKLYRRLAGYDALVAPTISIMPPPLADVERDIDSYRVANGRALRNTQLGNLLACCALTLPVGSPQTPVGLMIMAPAGEDDRLLRVGKAIENAIYLPQNDT</sequence>
<dbReference type="AlphaFoldDB" id="A0A382FC76"/>
<protein>
    <recommendedName>
        <fullName evidence="1">Amidase domain-containing protein</fullName>
    </recommendedName>
</protein>
<dbReference type="EMBL" id="UINC01048766">
    <property type="protein sequence ID" value="SVB59717.1"/>
    <property type="molecule type" value="Genomic_DNA"/>
</dbReference>
<dbReference type="InterPro" id="IPR000120">
    <property type="entry name" value="Amidase"/>
</dbReference>
<dbReference type="GO" id="GO:0003824">
    <property type="term" value="F:catalytic activity"/>
    <property type="evidence" value="ECO:0007669"/>
    <property type="project" value="InterPro"/>
</dbReference>
<dbReference type="InterPro" id="IPR036928">
    <property type="entry name" value="AS_sf"/>
</dbReference>
<dbReference type="InterPro" id="IPR023631">
    <property type="entry name" value="Amidase_dom"/>
</dbReference>
<feature type="domain" description="Amidase" evidence="1">
    <location>
        <begin position="26"/>
        <end position="439"/>
    </location>
</feature>
<organism evidence="2">
    <name type="scientific">marine metagenome</name>
    <dbReference type="NCBI Taxonomy" id="408172"/>
    <lineage>
        <taxon>unclassified sequences</taxon>
        <taxon>metagenomes</taxon>
        <taxon>ecological metagenomes</taxon>
    </lineage>
</organism>
<evidence type="ECO:0000259" key="1">
    <source>
        <dbReference type="Pfam" id="PF01425"/>
    </source>
</evidence>
<dbReference type="Gene3D" id="3.90.1300.10">
    <property type="entry name" value="Amidase signature (AS) domain"/>
    <property type="match status" value="1"/>
</dbReference>
<accession>A0A382FC76</accession>